<evidence type="ECO:0000256" key="1">
    <source>
        <dbReference type="SAM" id="MobiDB-lite"/>
    </source>
</evidence>
<sequence length="367" mass="40703">MRFLFSCHWDDCDLSLFVDWLDHIEIGSNTLQAEKKEDTMVSSGGSTAKPDPRAEARAAALSAAEARLRPPPSYDTVVSSSVSTSTAPISCSSGTTASPNPNSNPLFAGGRTIPSQAAVDNWRSSDKEDRELRLKFGRLLDRGIVRDNGYKQSLEAVETLIKIASNIQNSDDPKYRTLKASNSLLKNKVLSVKGGQDYLIALGFRTQAIDFTQHFVFHKTLKRMHELEIGVATLKDHVDNLQKRVDNSSKSVIAHAQEEAARKANALREIEADRDLVKARVERERIVREAREKAESEKAAREAQAEAEGVVEAVEDDRIDMLEAVTRDDGDSHAEAEGEDEEDEELPSYREDRDSRRWGGPGRRLGA</sequence>
<keyword evidence="4" id="KW-1185">Reference proteome</keyword>
<dbReference type="RefSeq" id="XP_066800867.1">
    <property type="nucleotide sequence ID" value="XM_066948299.1"/>
</dbReference>
<dbReference type="Proteomes" id="UP001388673">
    <property type="component" value="Unassembled WGS sequence"/>
</dbReference>
<feature type="compositionally biased region" description="Acidic residues" evidence="1">
    <location>
        <begin position="337"/>
        <end position="346"/>
    </location>
</feature>
<dbReference type="Gene3D" id="1.20.58.2190">
    <property type="match status" value="1"/>
</dbReference>
<dbReference type="GeneID" id="92182464"/>
<reference evidence="3 4" key="1">
    <citation type="journal article" date="2024" name="bioRxiv">
        <title>Comparative genomics of Cryptococcus and Kwoniella reveals pathogenesis evolution and contrasting karyotype dynamics via intercentromeric recombination or chromosome fusion.</title>
        <authorList>
            <person name="Coelho M.A."/>
            <person name="David-Palma M."/>
            <person name="Shea T."/>
            <person name="Bowers K."/>
            <person name="McGinley-Smith S."/>
            <person name="Mohammad A.W."/>
            <person name="Gnirke A."/>
            <person name="Yurkov A.M."/>
            <person name="Nowrousian M."/>
            <person name="Sun S."/>
            <person name="Cuomo C.A."/>
            <person name="Heitman J."/>
        </authorList>
    </citation>
    <scope>NUCLEOTIDE SEQUENCE [LARGE SCALE GENOMIC DNA]</scope>
    <source>
        <strain evidence="3 4">CBS 13917</strain>
    </source>
</reference>
<dbReference type="InterPro" id="IPR036339">
    <property type="entry name" value="PUB-like_dom_sf"/>
</dbReference>
<proteinExistence type="predicted"/>
<evidence type="ECO:0000259" key="2">
    <source>
        <dbReference type="Pfam" id="PF09409"/>
    </source>
</evidence>
<dbReference type="SUPFAM" id="SSF143503">
    <property type="entry name" value="PUG domain-like"/>
    <property type="match status" value="1"/>
</dbReference>
<dbReference type="SMART" id="SM00580">
    <property type="entry name" value="PUG"/>
    <property type="match status" value="1"/>
</dbReference>
<feature type="compositionally biased region" description="Basic and acidic residues" evidence="1">
    <location>
        <begin position="347"/>
        <end position="357"/>
    </location>
</feature>
<evidence type="ECO:0000313" key="4">
    <source>
        <dbReference type="Proteomes" id="UP001388673"/>
    </source>
</evidence>
<dbReference type="PANTHER" id="PTHR23153">
    <property type="entry name" value="UBX-RELATED"/>
    <property type="match status" value="1"/>
</dbReference>
<feature type="compositionally biased region" description="Basic and acidic residues" evidence="1">
    <location>
        <begin position="319"/>
        <end position="336"/>
    </location>
</feature>
<comment type="caution">
    <text evidence="3">The sequence shown here is derived from an EMBL/GenBank/DDBJ whole genome shotgun (WGS) entry which is preliminary data.</text>
</comment>
<dbReference type="CDD" id="cd09212">
    <property type="entry name" value="PUB"/>
    <property type="match status" value="1"/>
</dbReference>
<evidence type="ECO:0000313" key="3">
    <source>
        <dbReference type="EMBL" id="KAK8847349.1"/>
    </source>
</evidence>
<organism evidence="3 4">
    <name type="scientific">Kwoniella newhampshirensis</name>
    <dbReference type="NCBI Taxonomy" id="1651941"/>
    <lineage>
        <taxon>Eukaryota</taxon>
        <taxon>Fungi</taxon>
        <taxon>Dikarya</taxon>
        <taxon>Basidiomycota</taxon>
        <taxon>Agaricomycotina</taxon>
        <taxon>Tremellomycetes</taxon>
        <taxon>Tremellales</taxon>
        <taxon>Cryptococcaceae</taxon>
        <taxon>Kwoniella</taxon>
    </lineage>
</organism>
<feature type="region of interest" description="Disordered" evidence="1">
    <location>
        <begin position="35"/>
        <end position="80"/>
    </location>
</feature>
<accession>A0AAW0YVZ2</accession>
<dbReference type="EMBL" id="JBCAWK010000010">
    <property type="protein sequence ID" value="KAK8847349.1"/>
    <property type="molecule type" value="Genomic_DNA"/>
</dbReference>
<gene>
    <name evidence="3" type="ORF">IAR55_005206</name>
</gene>
<feature type="region of interest" description="Disordered" evidence="1">
    <location>
        <begin position="290"/>
        <end position="367"/>
    </location>
</feature>
<feature type="domain" description="PUB" evidence="2">
    <location>
        <begin position="152"/>
        <end position="217"/>
    </location>
</feature>
<dbReference type="Pfam" id="PF09409">
    <property type="entry name" value="PUB"/>
    <property type="match status" value="1"/>
</dbReference>
<protein>
    <recommendedName>
        <fullName evidence="2">PUB domain-containing protein</fullName>
    </recommendedName>
</protein>
<dbReference type="AlphaFoldDB" id="A0AAW0YVZ2"/>
<dbReference type="InterPro" id="IPR018997">
    <property type="entry name" value="PUB_domain"/>
</dbReference>
<dbReference type="GO" id="GO:0005737">
    <property type="term" value="C:cytoplasm"/>
    <property type="evidence" value="ECO:0007669"/>
    <property type="project" value="TreeGrafter"/>
</dbReference>
<feature type="compositionally biased region" description="Basic and acidic residues" evidence="1">
    <location>
        <begin position="290"/>
        <end position="304"/>
    </location>
</feature>
<name>A0AAW0YVZ2_9TREE</name>
<dbReference type="KEGG" id="kne:92182464"/>
<dbReference type="PANTHER" id="PTHR23153:SF38">
    <property type="entry name" value="UBX DOMAIN-CONTAINING PROTEIN 6"/>
    <property type="match status" value="1"/>
</dbReference>